<evidence type="ECO:0000313" key="3">
    <source>
        <dbReference type="Proteomes" id="UP001159363"/>
    </source>
</evidence>
<feature type="region of interest" description="Disordered" evidence="1">
    <location>
        <begin position="710"/>
        <end position="733"/>
    </location>
</feature>
<accession>A0ABQ9GBY2</accession>
<proteinExistence type="predicted"/>
<evidence type="ECO:0008006" key="4">
    <source>
        <dbReference type="Google" id="ProtNLM"/>
    </source>
</evidence>
<evidence type="ECO:0000256" key="1">
    <source>
        <dbReference type="SAM" id="MobiDB-lite"/>
    </source>
</evidence>
<gene>
    <name evidence="2" type="ORF">PR048_028926</name>
</gene>
<comment type="caution">
    <text evidence="2">The sequence shown here is derived from an EMBL/GenBank/DDBJ whole genome shotgun (WGS) entry which is preliminary data.</text>
</comment>
<organism evidence="2 3">
    <name type="scientific">Dryococelus australis</name>
    <dbReference type="NCBI Taxonomy" id="614101"/>
    <lineage>
        <taxon>Eukaryota</taxon>
        <taxon>Metazoa</taxon>
        <taxon>Ecdysozoa</taxon>
        <taxon>Arthropoda</taxon>
        <taxon>Hexapoda</taxon>
        <taxon>Insecta</taxon>
        <taxon>Pterygota</taxon>
        <taxon>Neoptera</taxon>
        <taxon>Polyneoptera</taxon>
        <taxon>Phasmatodea</taxon>
        <taxon>Verophasmatodea</taxon>
        <taxon>Anareolatae</taxon>
        <taxon>Phasmatidae</taxon>
        <taxon>Eurycanthinae</taxon>
        <taxon>Dryococelus</taxon>
    </lineage>
</organism>
<name>A0ABQ9GBY2_9NEOP</name>
<evidence type="ECO:0000313" key="2">
    <source>
        <dbReference type="EMBL" id="KAJ8869917.1"/>
    </source>
</evidence>
<reference evidence="2 3" key="1">
    <citation type="submission" date="2023-02" db="EMBL/GenBank/DDBJ databases">
        <title>LHISI_Scaffold_Assembly.</title>
        <authorList>
            <person name="Stuart O.P."/>
            <person name="Cleave R."/>
            <person name="Magrath M.J.L."/>
            <person name="Mikheyev A.S."/>
        </authorList>
    </citation>
    <scope>NUCLEOTIDE SEQUENCE [LARGE SCALE GENOMIC DNA]</scope>
    <source>
        <strain evidence="2">Daus_M_001</strain>
        <tissue evidence="2">Leg muscle</tissue>
    </source>
</reference>
<dbReference type="EMBL" id="JARBHB010000013">
    <property type="protein sequence ID" value="KAJ8869917.1"/>
    <property type="molecule type" value="Genomic_DNA"/>
</dbReference>
<sequence>MDGSTPRHTCNYCNRAFPHVPSAESHMKHKCKLTPYRTGYRCDRSHGSRWCRRSFGHDLSRAVKEPGSRVGIPAGEEGLLDVVLPSETPLPRQKLPRHTPPTKFLLQQGTLAASSRDPDQTFRKKHPVYDAFGFFLNVSRFYQNILGTGYEREDLDKTSPMYTDTSKLGITQVSFLKVSEDNAGIIMYKRNCFSDMLEWERDNILRGGSHDMTAHLLQAVYSRGRAWGHAPCIRAAASVLRARETWGTNECRPARGAECPPAVHLSGRPSPGLRPPAQLSWGKFPQPLVFSSPPPPPLLMVSSIARRRARQVLLAAVSYRSLLPDNLKCTGTCEGWGRGQTCMYTSGRTRESNRHCRRKATLHITMIVANKCCDERDATTVKARLRHAWAYRSSWARPLGRVVVTRLFGDTKEAVRCRITKTTGFLELDPLAQPQLSGGLRGVAGRGSARCTAHRKCIAGCHVPQARSCRRPNELASPRVATLCCPEGRDGGCPGTKLVVPYSRPPSTIATLHKEPALCPSAARADYPGKGTRDKECPPQNHNYRGLLSENELRKGRGAETRPMIKRFGELVGCSQLTRVRRVTCRELAEGKEIRKQLSMLHRVRNNQYRVAPTWAAIIAATRRATEMKYLAVNLGYLRPCYFDACQKFIRCDRACAVAGPSSVNAADHDGRYTTSRHYNGGVLYVILSKALPFNLRPIDDATSELKIGHIGGAGARTRDNPSSPPPPPRDYMSTALPLSYGHRAAFYLQLSLENCVSIHAAGGAGRWDRPPLMAWDAEGWFVDGTTADGASSFWPPGASTLVGVEARTNLLPVAWLAYITQPRRHTLSGRVLAIACFVCIFPLPDAFVTVAQGMARSGMLATSVGGCKGKVYPGVSKEIWVALNIKVLRADDGEAK</sequence>
<dbReference type="Proteomes" id="UP001159363">
    <property type="component" value="Chromosome 12"/>
</dbReference>
<protein>
    <recommendedName>
        <fullName evidence="4">C2H2-type domain-containing protein</fullName>
    </recommendedName>
</protein>
<keyword evidence="3" id="KW-1185">Reference proteome</keyword>